<evidence type="ECO:0000313" key="7">
    <source>
        <dbReference type="EMBL" id="PBL03631.1"/>
    </source>
</evidence>
<organism evidence="7 8">
    <name type="scientific">Armillaria gallica</name>
    <name type="common">Bulbous honey fungus</name>
    <name type="synonym">Armillaria bulbosa</name>
    <dbReference type="NCBI Taxonomy" id="47427"/>
    <lineage>
        <taxon>Eukaryota</taxon>
        <taxon>Fungi</taxon>
        <taxon>Dikarya</taxon>
        <taxon>Basidiomycota</taxon>
        <taxon>Agaricomycotina</taxon>
        <taxon>Agaricomycetes</taxon>
        <taxon>Agaricomycetidae</taxon>
        <taxon>Agaricales</taxon>
        <taxon>Marasmiineae</taxon>
        <taxon>Physalacriaceae</taxon>
        <taxon>Armillaria</taxon>
    </lineage>
</organism>
<dbReference type="STRING" id="47427.A0A2H3EBD0"/>
<evidence type="ECO:0000256" key="2">
    <source>
        <dbReference type="ARBA" id="ARBA00022723"/>
    </source>
</evidence>
<dbReference type="GO" id="GO:0006979">
    <property type="term" value="P:response to oxidative stress"/>
    <property type="evidence" value="ECO:0007669"/>
    <property type="project" value="InterPro"/>
</dbReference>
<dbReference type="GO" id="GO:0016705">
    <property type="term" value="F:oxidoreductase activity, acting on paired donors, with incorporation or reduction of molecular oxygen"/>
    <property type="evidence" value="ECO:0007669"/>
    <property type="project" value="InterPro"/>
</dbReference>
<sequence length="1018" mass="113279">MLSSIEDAIKKLESYVEDPLVKPSDLRAYLDAAVHTETLNDRYLLLEKLIVLMSRLSESEGSTLKNLSGTIQDFLIDTLYKDLPHPPASYVGGTPDHLTSPSEVTHTPSYAARSADGSNYNVLFPAMGKAGVPYARSVPALRSIPASSLPDPDLVFDSLLRRDEFKEHPGGISSLFFAFADLVIHSCFNTDSKNWDINNASSYLDLSILYGSSEKEVNSVRRKDGTGRLWEDVFADSRLLLMPAASCALLVLLCRNHNYIAEKILAINEHGNYTQTFTDEASRTAQDDEIFARTRLVNCGYFMQIILGDYVGAILGLVRDGHAWRLDPLKEIRRSDHTFSPRGEGNVVSVEFNLLYRWHATLSRNDTDWLQNTFRQLFKSHGSAEVTTQEFSAVVKQALKPPPDIKQWTFHGLTRGSDGRFKDEDLAKLLQDATSYRAGAFKARGIPEALRVVEVLGIKQARKWGTCSLNEFRKFIGLKPYSSFTEWNPDKDIADTAASLYGDIENLELHVGLQAEQTKEPGPGAGLCPGYTISRAILADAVCLTRGDRFLTVDFTPFNLTAFGYQDCQFDKEDGSYGGLLTKLLFRTLPDHYTPRSTYAHFPFLDPTYMKSHSGIAPEVLAKYDWNRHPATKTVAVNAYDDVKAILGIPNFESEKRLQELTGHAPNRTLISKYITADGWSSYFAQTTANLIKKKSFGQKQKNIDIVRDVINVLPVKWICQELAGLPLASTSSDDTFTALQYYDKFAAVAQYLYVNFDPSNDWHLREGSAATYKHFFNKVKGNLNSFSSWFASSSRTGPDPENRSQVFLKTVYNAEHNRTDGTPGYGASALAASLFCELVPTAAHFSQAIAHVVNYYLDAEKQTQKEDLVKHAALKSKIGDAKVMQYVREALGADPPLAQTSRLTQRKLLLSTDAEVNSGTKVYASIIDANKTRAAGAHPILGLADYGLLSAPFFDTVVPRILYEILSLPDITLTGKFKRFTETQQGCTTQMYLSTSGKVIPWPDTLTVRVRALTSFL</sequence>
<gene>
    <name evidence="7" type="ORF">ARMGADRAFT_1004355</name>
</gene>
<dbReference type="EMBL" id="KZ293644">
    <property type="protein sequence ID" value="PBL03631.1"/>
    <property type="molecule type" value="Genomic_DNA"/>
</dbReference>
<dbReference type="PANTHER" id="PTHR11903:SF37">
    <property type="entry name" value="PSI-PRODUCING OXYGENASE A"/>
    <property type="match status" value="1"/>
</dbReference>
<evidence type="ECO:0000256" key="4">
    <source>
        <dbReference type="ARBA" id="ARBA00023002"/>
    </source>
</evidence>
<keyword evidence="4" id="KW-0560">Oxidoreductase</keyword>
<keyword evidence="5 6" id="KW-0408">Iron</keyword>
<accession>A0A2H3EBD0</accession>
<dbReference type="InterPro" id="IPR050783">
    <property type="entry name" value="Oxylipin_biosynth_metab"/>
</dbReference>
<dbReference type="InterPro" id="IPR037120">
    <property type="entry name" value="Haem_peroxidase_sf_animal"/>
</dbReference>
<dbReference type="GO" id="GO:0006631">
    <property type="term" value="P:fatty acid metabolic process"/>
    <property type="evidence" value="ECO:0007669"/>
    <property type="project" value="UniProtKB-ARBA"/>
</dbReference>
<dbReference type="PANTHER" id="PTHR11903">
    <property type="entry name" value="PROSTAGLANDIN G/H SYNTHASE"/>
    <property type="match status" value="1"/>
</dbReference>
<dbReference type="GO" id="GO:0004497">
    <property type="term" value="F:monooxygenase activity"/>
    <property type="evidence" value="ECO:0007669"/>
    <property type="project" value="InterPro"/>
</dbReference>
<keyword evidence="7" id="KW-0575">Peroxidase</keyword>
<dbReference type="GO" id="GO:0005506">
    <property type="term" value="F:iron ion binding"/>
    <property type="evidence" value="ECO:0007669"/>
    <property type="project" value="InterPro"/>
</dbReference>
<feature type="binding site" description="axial binding residue" evidence="6">
    <location>
        <position position="359"/>
    </location>
    <ligand>
        <name>heme b</name>
        <dbReference type="ChEBI" id="CHEBI:60344"/>
    </ligand>
    <ligandPart>
        <name>Fe</name>
        <dbReference type="ChEBI" id="CHEBI:18248"/>
    </ligandPart>
</feature>
<dbReference type="PROSITE" id="PS50292">
    <property type="entry name" value="PEROXIDASE_3"/>
    <property type="match status" value="1"/>
</dbReference>
<dbReference type="OMA" id="EFNMIYR"/>
<dbReference type="InterPro" id="IPR019791">
    <property type="entry name" value="Haem_peroxidase_animal"/>
</dbReference>
<evidence type="ECO:0000256" key="6">
    <source>
        <dbReference type="PIRSR" id="PIRSR619791-2"/>
    </source>
</evidence>
<dbReference type="GO" id="GO:0051213">
    <property type="term" value="F:dioxygenase activity"/>
    <property type="evidence" value="ECO:0007669"/>
    <property type="project" value="UniProtKB-KW"/>
</dbReference>
<dbReference type="Pfam" id="PF03098">
    <property type="entry name" value="An_peroxidase"/>
    <property type="match status" value="1"/>
</dbReference>
<dbReference type="SUPFAM" id="SSF48113">
    <property type="entry name" value="Heme-dependent peroxidases"/>
    <property type="match status" value="1"/>
</dbReference>
<name>A0A2H3EBD0_ARMGA</name>
<evidence type="ECO:0000256" key="1">
    <source>
        <dbReference type="ARBA" id="ARBA00022617"/>
    </source>
</evidence>
<dbReference type="GO" id="GO:0020037">
    <property type="term" value="F:heme binding"/>
    <property type="evidence" value="ECO:0007669"/>
    <property type="project" value="InterPro"/>
</dbReference>
<evidence type="ECO:0000256" key="5">
    <source>
        <dbReference type="ARBA" id="ARBA00023004"/>
    </source>
</evidence>
<dbReference type="GO" id="GO:0004601">
    <property type="term" value="F:peroxidase activity"/>
    <property type="evidence" value="ECO:0007669"/>
    <property type="project" value="UniProtKB-KW"/>
</dbReference>
<dbReference type="AlphaFoldDB" id="A0A2H3EBD0"/>
<keyword evidence="8" id="KW-1185">Reference proteome</keyword>
<dbReference type="InParanoid" id="A0A2H3EBD0"/>
<dbReference type="InterPro" id="IPR036396">
    <property type="entry name" value="Cyt_P450_sf"/>
</dbReference>
<keyword evidence="2 6" id="KW-0479">Metal-binding</keyword>
<dbReference type="Gene3D" id="1.10.640.10">
    <property type="entry name" value="Haem peroxidase domain superfamily, animal type"/>
    <property type="match status" value="1"/>
</dbReference>
<dbReference type="Gene3D" id="1.10.630.10">
    <property type="entry name" value="Cytochrome P450"/>
    <property type="match status" value="1"/>
</dbReference>
<protein>
    <submittedName>
        <fullName evidence="7">Heme peroxidase</fullName>
    </submittedName>
</protein>
<dbReference type="CDD" id="cd09817">
    <property type="entry name" value="linoleate_diol_synthase_like"/>
    <property type="match status" value="1"/>
</dbReference>
<reference evidence="8" key="1">
    <citation type="journal article" date="2017" name="Nat. Ecol. Evol.">
        <title>Genome expansion and lineage-specific genetic innovations in the forest pathogenic fungi Armillaria.</title>
        <authorList>
            <person name="Sipos G."/>
            <person name="Prasanna A.N."/>
            <person name="Walter M.C."/>
            <person name="O'Connor E."/>
            <person name="Balint B."/>
            <person name="Krizsan K."/>
            <person name="Kiss B."/>
            <person name="Hess J."/>
            <person name="Varga T."/>
            <person name="Slot J."/>
            <person name="Riley R."/>
            <person name="Boka B."/>
            <person name="Rigling D."/>
            <person name="Barry K."/>
            <person name="Lee J."/>
            <person name="Mihaltcheva S."/>
            <person name="LaButti K."/>
            <person name="Lipzen A."/>
            <person name="Waldron R."/>
            <person name="Moloney N.M."/>
            <person name="Sperisen C."/>
            <person name="Kredics L."/>
            <person name="Vagvoelgyi C."/>
            <person name="Patrignani A."/>
            <person name="Fitzpatrick D."/>
            <person name="Nagy I."/>
            <person name="Doyle S."/>
            <person name="Anderson J.B."/>
            <person name="Grigoriev I.V."/>
            <person name="Gueldener U."/>
            <person name="Muensterkoetter M."/>
            <person name="Nagy L.G."/>
        </authorList>
    </citation>
    <scope>NUCLEOTIDE SEQUENCE [LARGE SCALE GENOMIC DNA]</scope>
    <source>
        <strain evidence="8">Ar21-2</strain>
    </source>
</reference>
<proteinExistence type="predicted"/>
<evidence type="ECO:0000256" key="3">
    <source>
        <dbReference type="ARBA" id="ARBA00022964"/>
    </source>
</evidence>
<keyword evidence="1 6" id="KW-0349">Heme</keyword>
<keyword evidence="3" id="KW-0223">Dioxygenase</keyword>
<dbReference type="OrthoDB" id="823504at2759"/>
<dbReference type="InterPro" id="IPR034812">
    <property type="entry name" value="Ppo-like_N"/>
</dbReference>
<dbReference type="InterPro" id="IPR010255">
    <property type="entry name" value="Haem_peroxidase_sf"/>
</dbReference>
<evidence type="ECO:0000313" key="8">
    <source>
        <dbReference type="Proteomes" id="UP000217790"/>
    </source>
</evidence>
<dbReference type="Proteomes" id="UP000217790">
    <property type="component" value="Unassembled WGS sequence"/>
</dbReference>